<dbReference type="Proteomes" id="UP001189619">
    <property type="component" value="Chromosome"/>
</dbReference>
<dbReference type="PROSITE" id="PS51782">
    <property type="entry name" value="LYSM"/>
    <property type="match status" value="1"/>
</dbReference>
<proteinExistence type="predicted"/>
<evidence type="ECO:0000259" key="3">
    <source>
        <dbReference type="PROSITE" id="PS51782"/>
    </source>
</evidence>
<evidence type="ECO:0000256" key="1">
    <source>
        <dbReference type="SAM" id="MobiDB-lite"/>
    </source>
</evidence>
<dbReference type="KEGG" id="bayd:BSPP4475_11215"/>
<keyword evidence="5" id="KW-1185">Reference proteome</keyword>
<dbReference type="Pfam" id="PF01476">
    <property type="entry name" value="LysM"/>
    <property type="match status" value="1"/>
</dbReference>
<keyword evidence="2" id="KW-1133">Transmembrane helix</keyword>
<keyword evidence="2" id="KW-0472">Membrane</keyword>
<name>A0AA48MAF2_9BACL</name>
<evidence type="ECO:0000313" key="5">
    <source>
        <dbReference type="Proteomes" id="UP001189619"/>
    </source>
</evidence>
<accession>A0AA48MAF2</accession>
<evidence type="ECO:0000256" key="2">
    <source>
        <dbReference type="SAM" id="Phobius"/>
    </source>
</evidence>
<dbReference type="Gene3D" id="3.10.350.10">
    <property type="entry name" value="LysM domain"/>
    <property type="match status" value="1"/>
</dbReference>
<feature type="compositionally biased region" description="Polar residues" evidence="1">
    <location>
        <begin position="150"/>
        <end position="169"/>
    </location>
</feature>
<protein>
    <submittedName>
        <fullName evidence="4">LysM domain-containing protein</fullName>
    </submittedName>
</protein>
<dbReference type="RefSeq" id="WP_304414369.1">
    <property type="nucleotide sequence ID" value="NZ_OY569118.1"/>
</dbReference>
<evidence type="ECO:0000313" key="4">
    <source>
        <dbReference type="EMBL" id="CAJ1002886.1"/>
    </source>
</evidence>
<feature type="compositionally biased region" description="Low complexity" evidence="1">
    <location>
        <begin position="79"/>
        <end position="109"/>
    </location>
</feature>
<gene>
    <name evidence="4" type="primary">lysM</name>
    <name evidence="4" type="ORF">BSPP4475_11215</name>
</gene>
<feature type="region of interest" description="Disordered" evidence="1">
    <location>
        <begin position="1"/>
        <end position="25"/>
    </location>
</feature>
<feature type="domain" description="LysM" evidence="3">
    <location>
        <begin position="182"/>
        <end position="229"/>
    </location>
</feature>
<dbReference type="SMART" id="SM00257">
    <property type="entry name" value="LysM"/>
    <property type="match status" value="1"/>
</dbReference>
<dbReference type="SUPFAM" id="SSF54106">
    <property type="entry name" value="LysM domain"/>
    <property type="match status" value="1"/>
</dbReference>
<organism evidence="4 5">
    <name type="scientific">Brevibacillus aydinogluensis</name>
    <dbReference type="NCBI Taxonomy" id="927786"/>
    <lineage>
        <taxon>Bacteria</taxon>
        <taxon>Bacillati</taxon>
        <taxon>Bacillota</taxon>
        <taxon>Bacilli</taxon>
        <taxon>Bacillales</taxon>
        <taxon>Paenibacillaceae</taxon>
        <taxon>Brevibacillus</taxon>
    </lineage>
</organism>
<dbReference type="EMBL" id="OY569118">
    <property type="protein sequence ID" value="CAJ1002886.1"/>
    <property type="molecule type" value="Genomic_DNA"/>
</dbReference>
<feature type="region of interest" description="Disordered" evidence="1">
    <location>
        <begin position="66"/>
        <end position="183"/>
    </location>
</feature>
<dbReference type="InterPro" id="IPR036779">
    <property type="entry name" value="LysM_dom_sf"/>
</dbReference>
<feature type="transmembrane region" description="Helical" evidence="2">
    <location>
        <begin position="36"/>
        <end position="59"/>
    </location>
</feature>
<keyword evidence="2" id="KW-0812">Transmembrane</keyword>
<dbReference type="AlphaFoldDB" id="A0AA48MAF2"/>
<sequence>MTKGRSKRMPETFRVSPESDVHELPPRRLRHKRGRLSYKAVLSSGLAIFGSLFLVLVAAELYQAHQTSSNPPGNETARAEQAAAGQPSAIAQADGSAPSASPVGSAAVSGGEGGHAAAIVNNPSSGSLPNESAQTKANAVAGTASEKPATEQTNATTPASFGHTSSSGKVQAAKPAPKPKVKRHVVQKGETLFMLSRLYYGNNGGVSRIARYNGISPEAKLKAGDVLSIPLSP</sequence>
<reference evidence="4" key="1">
    <citation type="submission" date="2023-07" db="EMBL/GenBank/DDBJ databases">
        <authorList>
            <person name="Ivanov I."/>
            <person name="Teneva D."/>
            <person name="Stoikov I."/>
        </authorList>
    </citation>
    <scope>NUCLEOTIDE SEQUENCE</scope>
    <source>
        <strain evidence="4">4475</strain>
    </source>
</reference>
<dbReference type="CDD" id="cd00118">
    <property type="entry name" value="LysM"/>
    <property type="match status" value="1"/>
</dbReference>
<feature type="compositionally biased region" description="Polar residues" evidence="1">
    <location>
        <begin position="121"/>
        <end position="137"/>
    </location>
</feature>
<dbReference type="InterPro" id="IPR018392">
    <property type="entry name" value="LysM"/>
</dbReference>